<evidence type="ECO:0000256" key="1">
    <source>
        <dbReference type="ARBA" id="ARBA00022857"/>
    </source>
</evidence>
<keyword evidence="5" id="KW-1185">Reference proteome</keyword>
<evidence type="ECO:0000313" key="4">
    <source>
        <dbReference type="EMBL" id="MFD1533096.1"/>
    </source>
</evidence>
<keyword evidence="2" id="KW-0560">Oxidoreductase</keyword>
<dbReference type="InterPro" id="IPR011032">
    <property type="entry name" value="GroES-like_sf"/>
</dbReference>
<accession>A0ABW4FU03</accession>
<dbReference type="RefSeq" id="WP_343983356.1">
    <property type="nucleotide sequence ID" value="NZ_BAAAJG010000016.1"/>
</dbReference>
<reference evidence="5" key="1">
    <citation type="journal article" date="2019" name="Int. J. Syst. Evol. Microbiol.">
        <title>The Global Catalogue of Microorganisms (GCM) 10K type strain sequencing project: providing services to taxonomists for standard genome sequencing and annotation.</title>
        <authorList>
            <consortium name="The Broad Institute Genomics Platform"/>
            <consortium name="The Broad Institute Genome Sequencing Center for Infectious Disease"/>
            <person name="Wu L."/>
            <person name="Ma J."/>
        </authorList>
    </citation>
    <scope>NUCLEOTIDE SEQUENCE [LARGE SCALE GENOMIC DNA]</scope>
    <source>
        <strain evidence="5">JCM 12165</strain>
    </source>
</reference>
<dbReference type="PANTHER" id="PTHR48106">
    <property type="entry name" value="QUINONE OXIDOREDUCTASE PIG3-RELATED"/>
    <property type="match status" value="1"/>
</dbReference>
<evidence type="ECO:0000256" key="2">
    <source>
        <dbReference type="ARBA" id="ARBA00023002"/>
    </source>
</evidence>
<dbReference type="Pfam" id="PF08240">
    <property type="entry name" value="ADH_N"/>
    <property type="match status" value="1"/>
</dbReference>
<comment type="caution">
    <text evidence="4">The sequence shown here is derived from an EMBL/GenBank/DDBJ whole genome shotgun (WGS) entry which is preliminary data.</text>
</comment>
<dbReference type="Pfam" id="PF13602">
    <property type="entry name" value="ADH_zinc_N_2"/>
    <property type="match status" value="1"/>
</dbReference>
<dbReference type="SUPFAM" id="SSF51735">
    <property type="entry name" value="NAD(P)-binding Rossmann-fold domains"/>
    <property type="match status" value="1"/>
</dbReference>
<dbReference type="SMART" id="SM00829">
    <property type="entry name" value="PKS_ER"/>
    <property type="match status" value="1"/>
</dbReference>
<dbReference type="Gene3D" id="3.40.50.720">
    <property type="entry name" value="NAD(P)-binding Rossmann-like Domain"/>
    <property type="match status" value="1"/>
</dbReference>
<gene>
    <name evidence="4" type="ORF">ACFSCY_27090</name>
</gene>
<dbReference type="SUPFAM" id="SSF50129">
    <property type="entry name" value="GroES-like"/>
    <property type="match status" value="1"/>
</dbReference>
<dbReference type="PANTHER" id="PTHR48106:SF18">
    <property type="entry name" value="QUINONE OXIDOREDUCTASE PIG3"/>
    <property type="match status" value="1"/>
</dbReference>
<protein>
    <submittedName>
        <fullName evidence="4">Zinc-binding alcohol dehydrogenase family protein</fullName>
    </submittedName>
</protein>
<dbReference type="Gene3D" id="3.90.180.10">
    <property type="entry name" value="Medium-chain alcohol dehydrogenases, catalytic domain"/>
    <property type="match status" value="1"/>
</dbReference>
<dbReference type="EMBL" id="JBHUCP010000023">
    <property type="protein sequence ID" value="MFD1533096.1"/>
    <property type="molecule type" value="Genomic_DNA"/>
</dbReference>
<dbReference type="Proteomes" id="UP001597145">
    <property type="component" value="Unassembled WGS sequence"/>
</dbReference>
<feature type="domain" description="Enoyl reductase (ER)" evidence="3">
    <location>
        <begin position="3"/>
        <end position="282"/>
    </location>
</feature>
<proteinExistence type="predicted"/>
<evidence type="ECO:0000313" key="5">
    <source>
        <dbReference type="Proteomes" id="UP001597145"/>
    </source>
</evidence>
<dbReference type="InterPro" id="IPR013154">
    <property type="entry name" value="ADH-like_N"/>
</dbReference>
<dbReference type="InterPro" id="IPR036291">
    <property type="entry name" value="NAD(P)-bd_dom_sf"/>
</dbReference>
<organism evidence="4 5">
    <name type="scientific">Pseudonocardia aurantiaca</name>
    <dbReference type="NCBI Taxonomy" id="75290"/>
    <lineage>
        <taxon>Bacteria</taxon>
        <taxon>Bacillati</taxon>
        <taxon>Actinomycetota</taxon>
        <taxon>Actinomycetes</taxon>
        <taxon>Pseudonocardiales</taxon>
        <taxon>Pseudonocardiaceae</taxon>
        <taxon>Pseudonocardia</taxon>
    </lineage>
</organism>
<sequence>MRGDEVDVARHQVERGVEEGREPLRGWGEAVFGFEAAGTVVEVGPGADPALAGARVVAMDMTGGAYAELLAAPAEAVTPVPDGLSAADAVAVAAQAATAACVLDQAGLGGGETVLIESAAGPVGGYLAQLARRRGVARVIGTAGGRAKLAKARERGFDEVVDHSEPGWQSRVPRGVDVVFECIGGTSARPLLDALTPGTGRMVVYGLISGDWPAVEPADLEPRGLSLVRATMAEVDGSRSEVLALAARGELTPLVDSALPLAEAAKAHQRFEDRLAAGKIILLP</sequence>
<keyword evidence="1" id="KW-0521">NADP</keyword>
<name>A0ABW4FU03_9PSEU</name>
<dbReference type="InterPro" id="IPR020843">
    <property type="entry name" value="ER"/>
</dbReference>
<evidence type="ECO:0000259" key="3">
    <source>
        <dbReference type="SMART" id="SM00829"/>
    </source>
</evidence>